<dbReference type="InterPro" id="IPR036398">
    <property type="entry name" value="CA_dom_sf"/>
</dbReference>
<dbReference type="PROSITE" id="PS51144">
    <property type="entry name" value="ALPHA_CA_2"/>
    <property type="match status" value="1"/>
</dbReference>
<evidence type="ECO:0000256" key="3">
    <source>
        <dbReference type="ARBA" id="ARBA00022833"/>
    </source>
</evidence>
<keyword evidence="2 4" id="KW-0479">Metal-binding</keyword>
<dbReference type="EMBL" id="OD003207">
    <property type="protein sequence ID" value="CAD7407272.1"/>
    <property type="molecule type" value="Genomic_DNA"/>
</dbReference>
<evidence type="ECO:0000256" key="2">
    <source>
        <dbReference type="ARBA" id="ARBA00022723"/>
    </source>
</evidence>
<dbReference type="SMART" id="SM01057">
    <property type="entry name" value="Carb_anhydrase"/>
    <property type="match status" value="1"/>
</dbReference>
<evidence type="ECO:0000256" key="1">
    <source>
        <dbReference type="ARBA" id="ARBA00010718"/>
    </source>
</evidence>
<proteinExistence type="inferred from homology"/>
<dbReference type="GO" id="GO:0005737">
    <property type="term" value="C:cytoplasm"/>
    <property type="evidence" value="ECO:0007669"/>
    <property type="project" value="TreeGrafter"/>
</dbReference>
<name>A0A7R9D683_TIMPO</name>
<protein>
    <recommendedName>
        <fullName evidence="4">Carbonic anhydrase</fullName>
        <ecNumber evidence="4">4.2.1.1</ecNumber>
    </recommendedName>
</protein>
<evidence type="ECO:0000259" key="6">
    <source>
        <dbReference type="PROSITE" id="PS51144"/>
    </source>
</evidence>
<dbReference type="Gene3D" id="3.10.200.10">
    <property type="entry name" value="Alpha carbonic anhydrase"/>
    <property type="match status" value="1"/>
</dbReference>
<evidence type="ECO:0000256" key="5">
    <source>
        <dbReference type="SAM" id="MobiDB-lite"/>
    </source>
</evidence>
<feature type="domain" description="Alpha-carbonic anhydrase" evidence="6">
    <location>
        <begin position="49"/>
        <end position="342"/>
    </location>
</feature>
<dbReference type="SUPFAM" id="SSF51069">
    <property type="entry name" value="Carbonic anhydrase"/>
    <property type="match status" value="1"/>
</dbReference>
<dbReference type="InterPro" id="IPR018338">
    <property type="entry name" value="Carbonic_anhydrase_a-class_CS"/>
</dbReference>
<dbReference type="EC" id="4.2.1.1" evidence="4"/>
<feature type="region of interest" description="Disordered" evidence="5">
    <location>
        <begin position="387"/>
        <end position="447"/>
    </location>
</feature>
<dbReference type="GO" id="GO:0004089">
    <property type="term" value="F:carbonate dehydratase activity"/>
    <property type="evidence" value="ECO:0007669"/>
    <property type="project" value="UniProtKB-UniRule"/>
</dbReference>
<evidence type="ECO:0000256" key="4">
    <source>
        <dbReference type="RuleBase" id="RU367011"/>
    </source>
</evidence>
<dbReference type="PANTHER" id="PTHR18952:SF124">
    <property type="entry name" value="CARBONIC ANHYDRASE 7"/>
    <property type="match status" value="1"/>
</dbReference>
<dbReference type="GO" id="GO:0008270">
    <property type="term" value="F:zinc ion binding"/>
    <property type="evidence" value="ECO:0007669"/>
    <property type="project" value="UniProtKB-UniRule"/>
</dbReference>
<dbReference type="Pfam" id="PF00194">
    <property type="entry name" value="Carb_anhydrase"/>
    <property type="match status" value="2"/>
</dbReference>
<gene>
    <name evidence="7" type="ORF">TPSB3V08_LOCUS5797</name>
</gene>
<evidence type="ECO:0000313" key="7">
    <source>
        <dbReference type="EMBL" id="CAD7407272.1"/>
    </source>
</evidence>
<dbReference type="PANTHER" id="PTHR18952">
    <property type="entry name" value="CARBONIC ANHYDRASE"/>
    <property type="match status" value="1"/>
</dbReference>
<dbReference type="InterPro" id="IPR023561">
    <property type="entry name" value="Carbonic_anhydrase_a-class"/>
</dbReference>
<sequence>MSGDLNSWIPPGKTEVIKEQLTKKVNYMIDNIIRTYEKLEDLGFGANYKDFDYFPKQGPPSWNEKFPDCGGLAQSPININAHQTVPKVYKPLHFRGYIGRQEGDATIANNGHSACAQRREDDTRDSTSRSFPQALAPAQCPELGDTVQANSVAIVLERRDEAKPTVSGGPLKGTYNLSQILFHWGKSNKYGSEHTINNSSYAMEVHLVHHNKKFPSIKEALDFVPDGDESSKTWDFEKIVEKLPDISKPESVTHMKQNDAVRWFIKKLNNPYKDEDYYTYTGSMTTPPCTEEVTWIVYSRPIGLLPDHLAEFRQLRTRDSNELTLNLRPVQDKNGRDIYRASPAKRFIVSTSSEQAITVSSAITKSASASVTRSPITLAPTIPIPAVTSATSTSSPKKRTETLASETTSSRSSNSYENSTMMVKTPSNETSETPPTTTTTTQGEPASIPLNLKTTEYQIPTKTPSLRPEKVVTLSPSLQEHVINSSTYREEDGYWFLPLMYYPVDYKDPNPSHDRSPRVEPLPNVQGQEIEHLINCMILPCTSPGFNVSIQQETFVATNVTCNKPCELTPTSSHPSKPDANIQEQTITRSLLDRLLDLAARCCACSAAGLASDEARCLQAMRLVYESAARGH</sequence>
<keyword evidence="3 4" id="KW-0862">Zinc</keyword>
<comment type="cofactor">
    <cofactor evidence="4">
        <name>Zn(2+)</name>
        <dbReference type="ChEBI" id="CHEBI:29105"/>
    </cofactor>
</comment>
<comment type="catalytic activity">
    <reaction evidence="4">
        <text>hydrogencarbonate + H(+) = CO2 + H2O</text>
        <dbReference type="Rhea" id="RHEA:10748"/>
        <dbReference type="ChEBI" id="CHEBI:15377"/>
        <dbReference type="ChEBI" id="CHEBI:15378"/>
        <dbReference type="ChEBI" id="CHEBI:16526"/>
        <dbReference type="ChEBI" id="CHEBI:17544"/>
        <dbReference type="EC" id="4.2.1.1"/>
    </reaction>
</comment>
<dbReference type="InterPro" id="IPR001148">
    <property type="entry name" value="CA_dom"/>
</dbReference>
<dbReference type="AlphaFoldDB" id="A0A7R9D683"/>
<dbReference type="PROSITE" id="PS00162">
    <property type="entry name" value="ALPHA_CA_1"/>
    <property type="match status" value="1"/>
</dbReference>
<keyword evidence="4" id="KW-0456">Lyase</keyword>
<organism evidence="7">
    <name type="scientific">Timema poppense</name>
    <name type="common">Walking stick</name>
    <dbReference type="NCBI Taxonomy" id="170557"/>
    <lineage>
        <taxon>Eukaryota</taxon>
        <taxon>Metazoa</taxon>
        <taxon>Ecdysozoa</taxon>
        <taxon>Arthropoda</taxon>
        <taxon>Hexapoda</taxon>
        <taxon>Insecta</taxon>
        <taxon>Pterygota</taxon>
        <taxon>Neoptera</taxon>
        <taxon>Polyneoptera</taxon>
        <taxon>Phasmatodea</taxon>
        <taxon>Timematodea</taxon>
        <taxon>Timematoidea</taxon>
        <taxon>Timematidae</taxon>
        <taxon>Timema</taxon>
    </lineage>
</organism>
<feature type="compositionally biased region" description="Low complexity" evidence="5">
    <location>
        <begin position="402"/>
        <end position="441"/>
    </location>
</feature>
<comment type="similarity">
    <text evidence="1 4">Belongs to the alpha-carbonic anhydrase family.</text>
</comment>
<reference evidence="7" key="1">
    <citation type="submission" date="2020-11" db="EMBL/GenBank/DDBJ databases">
        <authorList>
            <person name="Tran Van P."/>
        </authorList>
    </citation>
    <scope>NUCLEOTIDE SEQUENCE</scope>
</reference>
<feature type="region of interest" description="Disordered" evidence="5">
    <location>
        <begin position="108"/>
        <end position="129"/>
    </location>
</feature>
<dbReference type="CDD" id="cd00326">
    <property type="entry name" value="alpha_CA"/>
    <property type="match status" value="1"/>
</dbReference>
<accession>A0A7R9D683</accession>
<feature type="compositionally biased region" description="Basic and acidic residues" evidence="5">
    <location>
        <begin position="117"/>
        <end position="127"/>
    </location>
</feature>
<comment type="function">
    <text evidence="4">Reversible hydration of carbon dioxide.</text>
</comment>